<dbReference type="Proteomes" id="UP000767334">
    <property type="component" value="Unassembled WGS sequence"/>
</dbReference>
<keyword evidence="2" id="KW-1185">Reference proteome</keyword>
<gene>
    <name evidence="1" type="ORF">H6A19_11330</name>
</gene>
<comment type="caution">
    <text evidence="1">The sequence shown here is derived from an EMBL/GenBank/DDBJ whole genome shotgun (WGS) entry which is preliminary data.</text>
</comment>
<organism evidence="1 2">
    <name type="scientific">Clostridium saudiense</name>
    <dbReference type="NCBI Taxonomy" id="1414720"/>
    <lineage>
        <taxon>Bacteria</taxon>
        <taxon>Bacillati</taxon>
        <taxon>Bacillota</taxon>
        <taxon>Clostridia</taxon>
        <taxon>Eubacteriales</taxon>
        <taxon>Clostridiaceae</taxon>
        <taxon>Clostridium</taxon>
    </lineage>
</organism>
<evidence type="ECO:0000313" key="1">
    <source>
        <dbReference type="EMBL" id="MBM6819921.1"/>
    </source>
</evidence>
<dbReference type="RefSeq" id="WP_148325017.1">
    <property type="nucleotide sequence ID" value="NZ_JACJLL010000071.1"/>
</dbReference>
<protein>
    <submittedName>
        <fullName evidence="1">PqqD family peptide modification chaperone</fullName>
    </submittedName>
</protein>
<evidence type="ECO:0000313" key="2">
    <source>
        <dbReference type="Proteomes" id="UP000767334"/>
    </source>
</evidence>
<dbReference type="EMBL" id="JACJLL010000071">
    <property type="protein sequence ID" value="MBM6819921.1"/>
    <property type="molecule type" value="Genomic_DNA"/>
</dbReference>
<accession>A0ABS2FHZ1</accession>
<sequence length="114" mass="13574">MKDNEEILNLKFRICDNLNYKIDDNGIVTVLEKQDHKIQKFFRKLKFKIPLYKEITLDEISSEVFTQIDGIKTVKEIGECLEVKFGDKVNPLYERLLVFLNHIYVNCNYIEKID</sequence>
<proteinExistence type="predicted"/>
<name>A0ABS2FHZ1_9CLOT</name>
<reference evidence="1 2" key="1">
    <citation type="journal article" date="2021" name="Sci. Rep.">
        <title>The distribution of antibiotic resistance genes in chicken gut microbiota commensals.</title>
        <authorList>
            <person name="Juricova H."/>
            <person name="Matiasovicova J."/>
            <person name="Kubasova T."/>
            <person name="Cejkova D."/>
            <person name="Rychlik I."/>
        </authorList>
    </citation>
    <scope>NUCLEOTIDE SEQUENCE [LARGE SCALE GENOMIC DNA]</scope>
    <source>
        <strain evidence="1 2">An435</strain>
    </source>
</reference>